<dbReference type="Gene3D" id="2.60.40.1180">
    <property type="entry name" value="Golgi alpha-mannosidase II"/>
    <property type="match status" value="1"/>
</dbReference>
<proteinExistence type="predicted"/>
<evidence type="ECO:0000256" key="2">
    <source>
        <dbReference type="ARBA" id="ARBA00012755"/>
    </source>
</evidence>
<dbReference type="SUPFAM" id="SSF51445">
    <property type="entry name" value="(Trans)glycosidases"/>
    <property type="match status" value="1"/>
</dbReference>
<dbReference type="InterPro" id="IPR038417">
    <property type="entry name" value="Alpga-gal_N_sf"/>
</dbReference>
<evidence type="ECO:0000256" key="3">
    <source>
        <dbReference type="ARBA" id="ARBA00022801"/>
    </source>
</evidence>
<evidence type="ECO:0000259" key="6">
    <source>
        <dbReference type="Pfam" id="PF16875"/>
    </source>
</evidence>
<dbReference type="InterPro" id="IPR050985">
    <property type="entry name" value="Alpha-glycosidase_related"/>
</dbReference>
<keyword evidence="4 7" id="KW-0326">Glycosidase</keyword>
<dbReference type="CDD" id="cd14791">
    <property type="entry name" value="GH36"/>
    <property type="match status" value="1"/>
</dbReference>
<evidence type="ECO:0000313" key="7">
    <source>
        <dbReference type="EMBL" id="UGS25170.1"/>
    </source>
</evidence>
<dbReference type="InterPro" id="IPR000111">
    <property type="entry name" value="Glyco_hydro_27/36_CS"/>
</dbReference>
<dbReference type="Proteomes" id="UP001199642">
    <property type="component" value="Chromosome"/>
</dbReference>
<sequence>MHPPVHLRSRGVSLLLGFESGEAEIIHWGADLGDELPALDALRPPVPGSAQDTPVVVGLIPQASSGWLGRGGLRGSRRGLAFSPALRAQDVTPGADRVRVTQTDPRAGIEVHTDILLDEHGMLRVTHELCNTGTDEYTLDQLGLALPLPPEATEILDLSGRWCRETQPRRHALRDGAWVRSGRHGRTGHDAPLLFAVGTSAFTNRAGRVWAAHLAWSGNREHVVEAVSNTRTIGAAELLGASELVLRPGESYRTPPLYAAFSETGVDGITSVFHRWFRGRPEHPRRIRPVTLNTWEAVYFDHRLGPLRDLARLAADIGVERFVLDDGWFRGRRDDRGGLGDWEVDPDVWPDGLTPLIDAVHQHGMEFGLWVEPEMISLDSDLARAHPEWIARPTPETLGAGGRLPAPWRHQQVLDLVQPAAWQHVFDRLDGLLSQYDIAYLKWDQNRDAGELGSAGRPSSHEQTLAAYRLIDALREAHPGVEIESCSSGGGRIDLGILARTDRVWPSDTNDALERQTIQRWVQSIVPPELVGTHVGPTRSHSTGRHHDITFRAITALFGHFGVEWDLRGATTRDLAVLRRAIALYRQHRDLLHTGQIVNADTHDENLAVHGVVATDGSAALFSAAALGSLVAESPGRIPFPGLDPERRYRVDAVMPSTEDLPEDVDEPFAQAVPPAWWPRTAMTGRFLAEIGLPLPVLRPEQALLLRATAEN</sequence>
<dbReference type="InterPro" id="IPR017853">
    <property type="entry name" value="GH"/>
</dbReference>
<dbReference type="InterPro" id="IPR031704">
    <property type="entry name" value="Glyco_hydro_36_N"/>
</dbReference>
<dbReference type="Gene3D" id="2.70.98.60">
    <property type="entry name" value="alpha-galactosidase from lactobacil brevis"/>
    <property type="match status" value="1"/>
</dbReference>
<dbReference type="Pfam" id="PF16875">
    <property type="entry name" value="Glyco_hydro_36N"/>
    <property type="match status" value="1"/>
</dbReference>
<feature type="domain" description="Glycosyl hydrolase family 36 C-terminal" evidence="5">
    <location>
        <begin position="610"/>
        <end position="697"/>
    </location>
</feature>
<comment type="catalytic activity">
    <reaction evidence="1">
        <text>Hydrolysis of terminal, non-reducing alpha-D-galactose residues in alpha-D-galactosides, including galactose oligosaccharides, galactomannans and galactolipids.</text>
        <dbReference type="EC" id="3.2.1.22"/>
    </reaction>
</comment>
<dbReference type="PROSITE" id="PS00512">
    <property type="entry name" value="ALPHA_GALACTOSIDASE"/>
    <property type="match status" value="1"/>
</dbReference>
<dbReference type="EMBL" id="CP082781">
    <property type="protein sequence ID" value="UGS25170.1"/>
    <property type="molecule type" value="Genomic_DNA"/>
</dbReference>
<dbReference type="Pfam" id="PF02065">
    <property type="entry name" value="Melibiase"/>
    <property type="match status" value="1"/>
</dbReference>
<dbReference type="PANTHER" id="PTHR43053:SF3">
    <property type="entry name" value="ALPHA-GALACTOSIDASE C-RELATED"/>
    <property type="match status" value="1"/>
</dbReference>
<dbReference type="PANTHER" id="PTHR43053">
    <property type="entry name" value="GLYCOSIDASE FAMILY 31"/>
    <property type="match status" value="1"/>
</dbReference>
<dbReference type="Pfam" id="PF16874">
    <property type="entry name" value="Glyco_hydro_36C"/>
    <property type="match status" value="1"/>
</dbReference>
<evidence type="ECO:0000256" key="1">
    <source>
        <dbReference type="ARBA" id="ARBA00001255"/>
    </source>
</evidence>
<dbReference type="InterPro" id="IPR031705">
    <property type="entry name" value="Glyco_hydro_36_C"/>
</dbReference>
<evidence type="ECO:0000259" key="5">
    <source>
        <dbReference type="Pfam" id="PF16874"/>
    </source>
</evidence>
<keyword evidence="3 7" id="KW-0378">Hydrolase</keyword>
<dbReference type="InterPro" id="IPR013780">
    <property type="entry name" value="Glyco_hydro_b"/>
</dbReference>
<gene>
    <name evidence="7" type="ORF">K8F61_10710</name>
</gene>
<evidence type="ECO:0000256" key="4">
    <source>
        <dbReference type="ARBA" id="ARBA00023295"/>
    </source>
</evidence>
<accession>A0ABY3RQL4</accession>
<organism evidence="7 8">
    <name type="scientific">Microbacterium resistens</name>
    <dbReference type="NCBI Taxonomy" id="156977"/>
    <lineage>
        <taxon>Bacteria</taxon>
        <taxon>Bacillati</taxon>
        <taxon>Actinomycetota</taxon>
        <taxon>Actinomycetes</taxon>
        <taxon>Micrococcales</taxon>
        <taxon>Microbacteriaceae</taxon>
        <taxon>Microbacterium</taxon>
    </lineage>
</organism>
<dbReference type="InterPro" id="IPR013785">
    <property type="entry name" value="Aldolase_TIM"/>
</dbReference>
<dbReference type="EC" id="3.2.1.22" evidence="2"/>
<protein>
    <recommendedName>
        <fullName evidence="2">alpha-galactosidase</fullName>
        <ecNumber evidence="2">3.2.1.22</ecNumber>
    </recommendedName>
</protein>
<feature type="domain" description="Glycosyl hydrolase family 36 N-terminal" evidence="6">
    <location>
        <begin position="22"/>
        <end position="239"/>
    </location>
</feature>
<name>A0ABY3RQL4_9MICO</name>
<dbReference type="RefSeq" id="WP_231819003.1">
    <property type="nucleotide sequence ID" value="NZ_CP082781.1"/>
</dbReference>
<dbReference type="InterPro" id="IPR002252">
    <property type="entry name" value="Glyco_hydro_36"/>
</dbReference>
<evidence type="ECO:0000313" key="8">
    <source>
        <dbReference type="Proteomes" id="UP001199642"/>
    </source>
</evidence>
<reference evidence="7 8" key="1">
    <citation type="submission" date="2023-01" db="EMBL/GenBank/DDBJ databases">
        <title>Characterization of estradiol degrading bacteria Microbacterium sp. MZT7 and reveal degrading genes through genome analysis.</title>
        <authorList>
            <person name="Hao P."/>
            <person name="Gao Y."/>
        </authorList>
    </citation>
    <scope>NUCLEOTIDE SEQUENCE [LARGE SCALE GENOMIC DNA]</scope>
    <source>
        <strain evidence="7 8">MZT7</strain>
    </source>
</reference>
<dbReference type="GO" id="GO:0004557">
    <property type="term" value="F:alpha-galactosidase activity"/>
    <property type="evidence" value="ECO:0007669"/>
    <property type="project" value="UniProtKB-EC"/>
</dbReference>
<dbReference type="PRINTS" id="PR00743">
    <property type="entry name" value="GLHYDRLASE36"/>
</dbReference>
<dbReference type="Gene3D" id="3.20.20.70">
    <property type="entry name" value="Aldolase class I"/>
    <property type="match status" value="1"/>
</dbReference>
<keyword evidence="8" id="KW-1185">Reference proteome</keyword>